<dbReference type="AlphaFoldDB" id="A0AAE1D6T4"/>
<reference evidence="2" key="1">
    <citation type="journal article" date="2023" name="G3 (Bethesda)">
        <title>A reference genome for the long-term kleptoplast-retaining sea slug Elysia crispata morphotype clarki.</title>
        <authorList>
            <person name="Eastman K.E."/>
            <person name="Pendleton A.L."/>
            <person name="Shaikh M.A."/>
            <person name="Suttiyut T."/>
            <person name="Ogas R."/>
            <person name="Tomko P."/>
            <person name="Gavelis G."/>
            <person name="Widhalm J.R."/>
            <person name="Wisecaver J.H."/>
        </authorList>
    </citation>
    <scope>NUCLEOTIDE SEQUENCE</scope>
    <source>
        <strain evidence="2">ECLA1</strain>
    </source>
</reference>
<keyword evidence="3" id="KW-1185">Reference proteome</keyword>
<feature type="region of interest" description="Disordered" evidence="1">
    <location>
        <begin position="145"/>
        <end position="190"/>
    </location>
</feature>
<gene>
    <name evidence="2" type="ORF">RRG08_058801</name>
</gene>
<protein>
    <submittedName>
        <fullName evidence="2">Uncharacterized protein</fullName>
    </submittedName>
</protein>
<comment type="caution">
    <text evidence="2">The sequence shown here is derived from an EMBL/GenBank/DDBJ whole genome shotgun (WGS) entry which is preliminary data.</text>
</comment>
<evidence type="ECO:0000313" key="3">
    <source>
        <dbReference type="Proteomes" id="UP001283361"/>
    </source>
</evidence>
<evidence type="ECO:0000313" key="2">
    <source>
        <dbReference type="EMBL" id="KAK3758533.1"/>
    </source>
</evidence>
<accession>A0AAE1D6T4</accession>
<dbReference type="Proteomes" id="UP001283361">
    <property type="component" value="Unassembled WGS sequence"/>
</dbReference>
<dbReference type="EMBL" id="JAWDGP010005269">
    <property type="protein sequence ID" value="KAK3758533.1"/>
    <property type="molecule type" value="Genomic_DNA"/>
</dbReference>
<name>A0AAE1D6T4_9GAST</name>
<organism evidence="2 3">
    <name type="scientific">Elysia crispata</name>
    <name type="common">lettuce slug</name>
    <dbReference type="NCBI Taxonomy" id="231223"/>
    <lineage>
        <taxon>Eukaryota</taxon>
        <taxon>Metazoa</taxon>
        <taxon>Spiralia</taxon>
        <taxon>Lophotrochozoa</taxon>
        <taxon>Mollusca</taxon>
        <taxon>Gastropoda</taxon>
        <taxon>Heterobranchia</taxon>
        <taxon>Euthyneura</taxon>
        <taxon>Panpulmonata</taxon>
        <taxon>Sacoglossa</taxon>
        <taxon>Placobranchoidea</taxon>
        <taxon>Plakobranchidae</taxon>
        <taxon>Elysia</taxon>
    </lineage>
</organism>
<evidence type="ECO:0000256" key="1">
    <source>
        <dbReference type="SAM" id="MobiDB-lite"/>
    </source>
</evidence>
<proteinExistence type="predicted"/>
<feature type="compositionally biased region" description="Polar residues" evidence="1">
    <location>
        <begin position="145"/>
        <end position="155"/>
    </location>
</feature>
<sequence>MPVLFKDPEYQPGACGTNRSSVDVERLVTEVKDRLCIRSHERHFPGNRTMPYQRSDPCALSQCAKRHNSSPVSVCQQRAKNRHRKSNLCISCRSTACSKLLTKQSPSHIVEDARTMLEKLLAEQSLIQEAVRRLQTQKLKCLPSTPCTSNSSKKVTFSFSRDDSSDTAGGFTPYYSESEDDSLSQHSVDL</sequence>